<comment type="caution">
    <text evidence="1">The sequence shown here is derived from an EMBL/GenBank/DDBJ whole genome shotgun (WGS) entry which is preliminary data.</text>
</comment>
<sequence>MTHPPIPEDLRRFVLTSVPSVPFLEALLLLRADPTQQWESAMLASRLYIRERVAGQLLSDLCKAGIAQPCDPPAAHCYRYEPVSEALCERIDRLADLYARHLVEVTHLIHSSLERQAQQFADAFRLRKDE</sequence>
<accession>A0A1S2NFT1</accession>
<dbReference type="EMBL" id="JRYB01000001">
    <property type="protein sequence ID" value="OIJ43693.1"/>
    <property type="molecule type" value="Genomic_DNA"/>
</dbReference>
<dbReference type="RefSeq" id="WP_071362750.1">
    <property type="nucleotide sequence ID" value="NZ_JRYB01000001.1"/>
</dbReference>
<name>A0A1S2NFT1_9BURK</name>
<evidence type="ECO:0000313" key="1">
    <source>
        <dbReference type="EMBL" id="OIJ43693.1"/>
    </source>
</evidence>
<dbReference type="AlphaFoldDB" id="A0A1S2NFT1"/>
<dbReference type="Proteomes" id="UP000180246">
    <property type="component" value="Unassembled WGS sequence"/>
</dbReference>
<reference evidence="1 2" key="1">
    <citation type="submission" date="2014-10" db="EMBL/GenBank/DDBJ databases">
        <authorList>
            <person name="Seo M.-J."/>
            <person name="Seok Y.J."/>
            <person name="Cha I.-T."/>
        </authorList>
    </citation>
    <scope>NUCLEOTIDE SEQUENCE [LARGE SCALE GENOMIC DNA]</scope>
    <source>
        <strain evidence="1 2">NEU</strain>
    </source>
</reference>
<protein>
    <recommendedName>
        <fullName evidence="3">Transcriptional regulator</fullName>
    </recommendedName>
</protein>
<proteinExistence type="predicted"/>
<gene>
    <name evidence="1" type="ORF">LO55_3947</name>
</gene>
<evidence type="ECO:0008006" key="3">
    <source>
        <dbReference type="Google" id="ProtNLM"/>
    </source>
</evidence>
<organism evidence="1 2">
    <name type="scientific">Massilia timonae</name>
    <dbReference type="NCBI Taxonomy" id="47229"/>
    <lineage>
        <taxon>Bacteria</taxon>
        <taxon>Pseudomonadati</taxon>
        <taxon>Pseudomonadota</taxon>
        <taxon>Betaproteobacteria</taxon>
        <taxon>Burkholderiales</taxon>
        <taxon>Oxalobacteraceae</taxon>
        <taxon>Telluria group</taxon>
        <taxon>Massilia</taxon>
    </lineage>
</organism>
<evidence type="ECO:0000313" key="2">
    <source>
        <dbReference type="Proteomes" id="UP000180246"/>
    </source>
</evidence>